<keyword evidence="2 5" id="KW-0547">Nucleotide-binding</keyword>
<evidence type="ECO:0000256" key="4">
    <source>
        <dbReference type="ARBA" id="ARBA00022993"/>
    </source>
</evidence>
<dbReference type="Pfam" id="PF01121">
    <property type="entry name" value="CoaE"/>
    <property type="match status" value="1"/>
</dbReference>
<dbReference type="GO" id="GO:0005524">
    <property type="term" value="F:ATP binding"/>
    <property type="evidence" value="ECO:0007669"/>
    <property type="project" value="UniProtKB-UniRule"/>
</dbReference>
<evidence type="ECO:0000256" key="5">
    <source>
        <dbReference type="HAMAP-Rule" id="MF_00376"/>
    </source>
</evidence>
<comment type="similarity">
    <text evidence="1 5">Belongs to the CoaE family.</text>
</comment>
<dbReference type="NCBIfam" id="TIGR00152">
    <property type="entry name" value="dephospho-CoA kinase"/>
    <property type="match status" value="1"/>
</dbReference>
<proteinExistence type="inferred from homology"/>
<dbReference type="InterPro" id="IPR027417">
    <property type="entry name" value="P-loop_NTPase"/>
</dbReference>
<dbReference type="EMBL" id="CP011299">
    <property type="protein sequence ID" value="ANF16990.1"/>
    <property type="molecule type" value="Genomic_DNA"/>
</dbReference>
<sequence length="201" mass="23454">MTYIVALIGGIGSGKTTISNLFEKIGIKIIDADIITRNVLKNDKNVINEILNKFGPKCLNIDKTINRKYLKNYIFSHNLEKSWLEKILHPIIIKRMKEDLNIVKTPWCLWVVPLLIEMKLYKYANRILLIDTPVSEQIKRITKRDKIDKIQAKLIISSQVTREERFLFANDIINNTKTIKILKMHAKNLNEHYLKLSKSII</sequence>
<keyword evidence="4 5" id="KW-0173">Coenzyme A biosynthesis</keyword>
<accession>A0A172WDD7</accession>
<dbReference type="HAMAP" id="MF_00376">
    <property type="entry name" value="Dephospho_CoA_kinase"/>
    <property type="match status" value="1"/>
</dbReference>
<dbReference type="PANTHER" id="PTHR10695">
    <property type="entry name" value="DEPHOSPHO-COA KINASE-RELATED"/>
    <property type="match status" value="1"/>
</dbReference>
<comment type="function">
    <text evidence="5">Catalyzes the phosphorylation of the 3'-hydroxyl group of dephosphocoenzyme A to form coenzyme A.</text>
</comment>
<dbReference type="PATRIC" id="fig|118110.3.peg.188"/>
<evidence type="ECO:0000256" key="3">
    <source>
        <dbReference type="ARBA" id="ARBA00022840"/>
    </source>
</evidence>
<keyword evidence="5" id="KW-0808">Transferase</keyword>
<dbReference type="Proteomes" id="UP000077654">
    <property type="component" value="Chromosome"/>
</dbReference>
<dbReference type="EC" id="2.7.1.24" evidence="5 6"/>
<dbReference type="RefSeq" id="WP_075474053.1">
    <property type="nucleotide sequence ID" value="NZ_CP011299.1"/>
</dbReference>
<keyword evidence="5" id="KW-0963">Cytoplasm</keyword>
<dbReference type="PANTHER" id="PTHR10695:SF46">
    <property type="entry name" value="BIFUNCTIONAL COENZYME A SYNTHASE-RELATED"/>
    <property type="match status" value="1"/>
</dbReference>
<keyword evidence="8" id="KW-1185">Reference proteome</keyword>
<feature type="binding site" evidence="5">
    <location>
        <begin position="12"/>
        <end position="17"/>
    </location>
    <ligand>
        <name>ATP</name>
        <dbReference type="ChEBI" id="CHEBI:30616"/>
    </ligand>
</feature>
<keyword evidence="3 5" id="KW-0067">ATP-binding</keyword>
<keyword evidence="5" id="KW-0418">Kinase</keyword>
<comment type="catalytic activity">
    <reaction evidence="5">
        <text>3'-dephospho-CoA + ATP = ADP + CoA + H(+)</text>
        <dbReference type="Rhea" id="RHEA:18245"/>
        <dbReference type="ChEBI" id="CHEBI:15378"/>
        <dbReference type="ChEBI" id="CHEBI:30616"/>
        <dbReference type="ChEBI" id="CHEBI:57287"/>
        <dbReference type="ChEBI" id="CHEBI:57328"/>
        <dbReference type="ChEBI" id="CHEBI:456216"/>
        <dbReference type="EC" id="2.7.1.24"/>
    </reaction>
</comment>
<dbReference type="CDD" id="cd02022">
    <property type="entry name" value="DPCK"/>
    <property type="match status" value="1"/>
</dbReference>
<evidence type="ECO:0000313" key="8">
    <source>
        <dbReference type="Proteomes" id="UP000077654"/>
    </source>
</evidence>
<evidence type="ECO:0000256" key="6">
    <source>
        <dbReference type="NCBIfam" id="TIGR00152"/>
    </source>
</evidence>
<dbReference type="Gene3D" id="3.40.50.300">
    <property type="entry name" value="P-loop containing nucleotide triphosphate hydrolases"/>
    <property type="match status" value="1"/>
</dbReference>
<dbReference type="GO" id="GO:0015937">
    <property type="term" value="P:coenzyme A biosynthetic process"/>
    <property type="evidence" value="ECO:0007669"/>
    <property type="project" value="UniProtKB-UniRule"/>
</dbReference>
<evidence type="ECO:0000256" key="2">
    <source>
        <dbReference type="ARBA" id="ARBA00022741"/>
    </source>
</evidence>
<dbReference type="PROSITE" id="PS51219">
    <property type="entry name" value="DPCK"/>
    <property type="match status" value="1"/>
</dbReference>
<dbReference type="SUPFAM" id="SSF52540">
    <property type="entry name" value="P-loop containing nucleoside triphosphate hydrolases"/>
    <property type="match status" value="1"/>
</dbReference>
<evidence type="ECO:0000313" key="7">
    <source>
        <dbReference type="EMBL" id="ANF16990.1"/>
    </source>
</evidence>
<reference evidence="7 8" key="1">
    <citation type="submission" date="2015-04" db="EMBL/GenBank/DDBJ databases">
        <title>Buchnera aphidicola assembly.</title>
        <authorList>
            <person name="Zhang Y."/>
        </authorList>
    </citation>
    <scope>NUCLEOTIDE SEQUENCE [LARGE SCALE GENOMIC DNA]</scope>
    <source>
        <strain evidence="7 8">SC</strain>
    </source>
</reference>
<protein>
    <recommendedName>
        <fullName evidence="5 6">Dephospho-CoA kinase</fullName>
        <ecNumber evidence="5 6">2.7.1.24</ecNumber>
    </recommendedName>
    <alternativeName>
        <fullName evidence="5">Dephosphocoenzyme A kinase</fullName>
    </alternativeName>
</protein>
<comment type="pathway">
    <text evidence="5">Cofactor biosynthesis; coenzyme A biosynthesis; CoA from (R)-pantothenate: step 5/5.</text>
</comment>
<dbReference type="AlphaFoldDB" id="A0A172WDD7"/>
<organism evidence="7 8">
    <name type="scientific">Buchnera aphidicola subsp. Schlechtendalia chinensis</name>
    <dbReference type="NCBI Taxonomy" id="118110"/>
    <lineage>
        <taxon>Bacteria</taxon>
        <taxon>Pseudomonadati</taxon>
        <taxon>Pseudomonadota</taxon>
        <taxon>Gammaproteobacteria</taxon>
        <taxon>Enterobacterales</taxon>
        <taxon>Erwiniaceae</taxon>
        <taxon>Buchnera</taxon>
    </lineage>
</organism>
<dbReference type="InterPro" id="IPR001977">
    <property type="entry name" value="Depp_CoAkinase"/>
</dbReference>
<dbReference type="STRING" id="118110.XW81_00945"/>
<comment type="subcellular location">
    <subcellularLocation>
        <location evidence="5">Cytoplasm</location>
    </subcellularLocation>
</comment>
<dbReference type="GO" id="GO:0005737">
    <property type="term" value="C:cytoplasm"/>
    <property type="evidence" value="ECO:0007669"/>
    <property type="project" value="UniProtKB-SubCell"/>
</dbReference>
<dbReference type="UniPathway" id="UPA00241">
    <property type="reaction ID" value="UER00356"/>
</dbReference>
<gene>
    <name evidence="5" type="primary">coaE</name>
    <name evidence="7" type="ORF">XW81_00945</name>
</gene>
<dbReference type="GO" id="GO:0004140">
    <property type="term" value="F:dephospho-CoA kinase activity"/>
    <property type="evidence" value="ECO:0007669"/>
    <property type="project" value="UniProtKB-UniRule"/>
</dbReference>
<name>A0A172WDD7_BUCSC</name>
<evidence type="ECO:0000256" key="1">
    <source>
        <dbReference type="ARBA" id="ARBA00009018"/>
    </source>
</evidence>